<keyword evidence="1" id="KW-0812">Transmembrane</keyword>
<dbReference type="RefSeq" id="WP_254161196.1">
    <property type="nucleotide sequence ID" value="NZ_JAHESF010000003.1"/>
</dbReference>
<comment type="caution">
    <text evidence="2">The sequence shown here is derived from an EMBL/GenBank/DDBJ whole genome shotgun (WGS) entry which is preliminary data.</text>
</comment>
<gene>
    <name evidence="2" type="ORF">KK083_04690</name>
</gene>
<evidence type="ECO:0000313" key="3">
    <source>
        <dbReference type="Proteomes" id="UP001319200"/>
    </source>
</evidence>
<name>A0AAP2GHK3_9BACT</name>
<proteinExistence type="predicted"/>
<protein>
    <submittedName>
        <fullName evidence="2">Uncharacterized protein</fullName>
    </submittedName>
</protein>
<sequence>MSQRVMDLIISNVLSILITIVFGYYFLYVGDKEREPTFYVDPVRTVIIDQANVGEAPLQLLKPNHDTVDADVVSAYFYFFNQGKETIKRENIYSPLKIKVDKSEILYFKMLKTARDISGIKVTRDTLENSLDIDFSALEKDDGFVGQVIFEGNKDAPLIIEGGVDRVKYFRNELESIPPIYILIAIFIFLVAAYVYLLLSKRNPKSVPRLLFIFSAIPVIYLLLMLYKTEWFIDHKVPETLRIEQYVQQSKKQVFELSSWFH</sequence>
<accession>A0AAP2GHK3</accession>
<organism evidence="2 3">
    <name type="scientific">Chryseosolibacter histidini</name>
    <dbReference type="NCBI Taxonomy" id="2782349"/>
    <lineage>
        <taxon>Bacteria</taxon>
        <taxon>Pseudomonadati</taxon>
        <taxon>Bacteroidota</taxon>
        <taxon>Cytophagia</taxon>
        <taxon>Cytophagales</taxon>
        <taxon>Chryseotaleaceae</taxon>
        <taxon>Chryseosolibacter</taxon>
    </lineage>
</organism>
<dbReference type="EMBL" id="JAHESF010000003">
    <property type="protein sequence ID" value="MBT1696159.1"/>
    <property type="molecule type" value="Genomic_DNA"/>
</dbReference>
<feature type="transmembrane region" description="Helical" evidence="1">
    <location>
        <begin position="180"/>
        <end position="198"/>
    </location>
</feature>
<reference evidence="2 3" key="1">
    <citation type="submission" date="2021-05" db="EMBL/GenBank/DDBJ databases">
        <title>A Polyphasic approach of four new species of the genus Ohtaekwangia: Ohtaekwangia histidinii sp. nov., Ohtaekwangia cretensis sp. nov., Ohtaekwangia indiensis sp. nov., Ohtaekwangia reichenbachii sp. nov. from diverse environment.</title>
        <authorList>
            <person name="Octaviana S."/>
        </authorList>
    </citation>
    <scope>NUCLEOTIDE SEQUENCE [LARGE SCALE GENOMIC DNA]</scope>
    <source>
        <strain evidence="2 3">PWU4</strain>
    </source>
</reference>
<keyword evidence="1" id="KW-1133">Transmembrane helix</keyword>
<dbReference type="AlphaFoldDB" id="A0AAP2GHK3"/>
<evidence type="ECO:0000313" key="2">
    <source>
        <dbReference type="EMBL" id="MBT1696159.1"/>
    </source>
</evidence>
<keyword evidence="1" id="KW-0472">Membrane</keyword>
<feature type="transmembrane region" description="Helical" evidence="1">
    <location>
        <begin position="7"/>
        <end position="27"/>
    </location>
</feature>
<evidence type="ECO:0000256" key="1">
    <source>
        <dbReference type="SAM" id="Phobius"/>
    </source>
</evidence>
<feature type="transmembrane region" description="Helical" evidence="1">
    <location>
        <begin position="210"/>
        <end position="227"/>
    </location>
</feature>
<keyword evidence="3" id="KW-1185">Reference proteome</keyword>
<dbReference type="Proteomes" id="UP001319200">
    <property type="component" value="Unassembled WGS sequence"/>
</dbReference>